<comment type="similarity">
    <text evidence="1">Belongs to the ABC transporter superfamily.</text>
</comment>
<dbReference type="InterPro" id="IPR017871">
    <property type="entry name" value="ABC_transporter-like_CS"/>
</dbReference>
<dbReference type="SUPFAM" id="SSF52540">
    <property type="entry name" value="P-loop containing nucleoside triphosphate hydrolases"/>
    <property type="match status" value="1"/>
</dbReference>
<dbReference type="PANTHER" id="PTHR43553:SF24">
    <property type="entry name" value="ENERGY-COUPLING FACTOR TRANSPORTER ATP-BINDING PROTEIN ECFA1"/>
    <property type="match status" value="1"/>
</dbReference>
<dbReference type="PANTHER" id="PTHR43553">
    <property type="entry name" value="HEAVY METAL TRANSPORTER"/>
    <property type="match status" value="1"/>
</dbReference>
<dbReference type="AlphaFoldDB" id="A0A1Y0EE63"/>
<dbReference type="STRING" id="1122181.GCA_000382265_01173"/>
<accession>A0A1Y0EE63</accession>
<reference evidence="6 7" key="1">
    <citation type="submission" date="2017-05" db="EMBL/GenBank/DDBJ databases">
        <title>Genome Sequence of Loktanella vestfoldensis Strain SMR4r Isolated from a Culture of the Diatom Skeletonema marinoi.</title>
        <authorList>
            <person name="Topel M."/>
            <person name="Pinder M.I.M."/>
            <person name="Johansson O.N."/>
            <person name="Kourtchenko O."/>
            <person name="Godhe A."/>
            <person name="Clarke A.K."/>
        </authorList>
    </citation>
    <scope>NUCLEOTIDE SEQUENCE [LARGE SCALE GENOMIC DNA]</scope>
    <source>
        <strain evidence="6 7">SMR4r</strain>
    </source>
</reference>
<dbReference type="GO" id="GO:0042626">
    <property type="term" value="F:ATPase-coupled transmembrane transporter activity"/>
    <property type="evidence" value="ECO:0007669"/>
    <property type="project" value="TreeGrafter"/>
</dbReference>
<feature type="domain" description="ABC transporter" evidence="5">
    <location>
        <begin position="6"/>
        <end position="233"/>
    </location>
</feature>
<keyword evidence="6" id="KW-0378">Hydrolase</keyword>
<dbReference type="GO" id="GO:0016887">
    <property type="term" value="F:ATP hydrolysis activity"/>
    <property type="evidence" value="ECO:0007669"/>
    <property type="project" value="InterPro"/>
</dbReference>
<dbReference type="Gene3D" id="3.40.50.300">
    <property type="entry name" value="P-loop containing nucleotide triphosphate hydrolases"/>
    <property type="match status" value="1"/>
</dbReference>
<dbReference type="RefSeq" id="WP_087209093.1">
    <property type="nucleotide sequence ID" value="NZ_CP021431.1"/>
</dbReference>
<dbReference type="InterPro" id="IPR003439">
    <property type="entry name" value="ABC_transporter-like_ATP-bd"/>
</dbReference>
<dbReference type="Pfam" id="PF00005">
    <property type="entry name" value="ABC_tran"/>
    <property type="match status" value="1"/>
</dbReference>
<name>A0A1Y0EE63_9RHOB</name>
<organism evidence="6 7">
    <name type="scientific">Yoonia vestfoldensis</name>
    <dbReference type="NCBI Taxonomy" id="245188"/>
    <lineage>
        <taxon>Bacteria</taxon>
        <taxon>Pseudomonadati</taxon>
        <taxon>Pseudomonadota</taxon>
        <taxon>Alphaproteobacteria</taxon>
        <taxon>Rhodobacterales</taxon>
        <taxon>Paracoccaceae</taxon>
        <taxon>Yoonia</taxon>
    </lineage>
</organism>
<proteinExistence type="inferred from homology"/>
<evidence type="ECO:0000313" key="6">
    <source>
        <dbReference type="EMBL" id="ARU01926.1"/>
    </source>
</evidence>
<evidence type="ECO:0000256" key="1">
    <source>
        <dbReference type="ARBA" id="ARBA00005417"/>
    </source>
</evidence>
<evidence type="ECO:0000256" key="3">
    <source>
        <dbReference type="ARBA" id="ARBA00022741"/>
    </source>
</evidence>
<evidence type="ECO:0000256" key="4">
    <source>
        <dbReference type="ARBA" id="ARBA00022840"/>
    </source>
</evidence>
<protein>
    <submittedName>
        <fullName evidence="6">Cobalt import ATP-binding protein CbiO</fullName>
        <ecNumber evidence="6">3.6.3.-</ecNumber>
    </submittedName>
</protein>
<dbReference type="PROSITE" id="PS50893">
    <property type="entry name" value="ABC_TRANSPORTER_2"/>
    <property type="match status" value="1"/>
</dbReference>
<dbReference type="GO" id="GO:0043190">
    <property type="term" value="C:ATP-binding cassette (ABC) transporter complex"/>
    <property type="evidence" value="ECO:0007669"/>
    <property type="project" value="TreeGrafter"/>
</dbReference>
<dbReference type="EMBL" id="CP021431">
    <property type="protein sequence ID" value="ARU01926.1"/>
    <property type="molecule type" value="Genomic_DNA"/>
</dbReference>
<dbReference type="Proteomes" id="UP000195273">
    <property type="component" value="Chromosome"/>
</dbReference>
<keyword evidence="7" id="KW-1185">Reference proteome</keyword>
<dbReference type="EC" id="3.6.3.-" evidence="6"/>
<evidence type="ECO:0000256" key="2">
    <source>
        <dbReference type="ARBA" id="ARBA00022448"/>
    </source>
</evidence>
<evidence type="ECO:0000259" key="5">
    <source>
        <dbReference type="PROSITE" id="PS50893"/>
    </source>
</evidence>
<dbReference type="PROSITE" id="PS00211">
    <property type="entry name" value="ABC_TRANSPORTER_1"/>
    <property type="match status" value="1"/>
</dbReference>
<dbReference type="InterPro" id="IPR050095">
    <property type="entry name" value="ECF_ABC_transporter_ATP-bd"/>
</dbReference>
<dbReference type="InterPro" id="IPR027417">
    <property type="entry name" value="P-loop_NTPase"/>
</dbReference>
<keyword evidence="4 6" id="KW-0067">ATP-binding</keyword>
<dbReference type="InterPro" id="IPR003593">
    <property type="entry name" value="AAA+_ATPase"/>
</dbReference>
<dbReference type="KEGG" id="lvs:LOKVESSMR4R_02630"/>
<dbReference type="SMART" id="SM00382">
    <property type="entry name" value="AAA"/>
    <property type="match status" value="1"/>
</dbReference>
<dbReference type="GO" id="GO:0005524">
    <property type="term" value="F:ATP binding"/>
    <property type="evidence" value="ECO:0007669"/>
    <property type="project" value="UniProtKB-KW"/>
</dbReference>
<evidence type="ECO:0000313" key="7">
    <source>
        <dbReference type="Proteomes" id="UP000195273"/>
    </source>
</evidence>
<keyword evidence="3" id="KW-0547">Nucleotide-binding</keyword>
<gene>
    <name evidence="6" type="primary">cbiO</name>
    <name evidence="6" type="ORF">LOKVESSMR4R_02630</name>
</gene>
<dbReference type="OrthoDB" id="9782163at2"/>
<sequence>MTLPLLQTQALCLTRPSGEKVLQEVSLQIAQGERIGLIGPNGAGKTTLMLCLTGVIRASAGEVRMDGTPVAPGGFHPEMGFVFQQAEDQLFSPSVAEDVAFGARNLGLSGAALDKTVAAALTRVGITALADRPVHHLSGGEKRLACLAGVLAMSPRLLLLDEPSAALDLRNRRRLIELLGGMDQAMLIASHDLELVLELCPRVILIDDGQIMADGAARSVLGDAALMARHGQEVPHSLIHHARVDHAHQRHVVEIKADQRTGADRR</sequence>
<keyword evidence="2" id="KW-0813">Transport</keyword>
<dbReference type="InterPro" id="IPR015856">
    <property type="entry name" value="ABC_transpr_CbiO/EcfA_su"/>
</dbReference>
<dbReference type="CDD" id="cd03225">
    <property type="entry name" value="ABC_cobalt_CbiO_domain1"/>
    <property type="match status" value="1"/>
</dbReference>